<evidence type="ECO:0000256" key="1">
    <source>
        <dbReference type="SAM" id="MobiDB-lite"/>
    </source>
</evidence>
<dbReference type="RefSeq" id="WP_190447639.1">
    <property type="nucleotide sequence ID" value="NZ_JAMPKK010000058.1"/>
</dbReference>
<evidence type="ECO:0000313" key="3">
    <source>
        <dbReference type="Proteomes" id="UP001442494"/>
    </source>
</evidence>
<reference evidence="2 3" key="1">
    <citation type="submission" date="2022-04" db="EMBL/GenBank/DDBJ databases">
        <title>Positive selection, recombination, and allopatry shape intraspecific diversity of widespread and dominant cyanobacteria.</title>
        <authorList>
            <person name="Wei J."/>
            <person name="Shu W."/>
            <person name="Hu C."/>
        </authorList>
    </citation>
    <scope>NUCLEOTIDE SEQUENCE [LARGE SCALE GENOMIC DNA]</scope>
    <source>
        <strain evidence="2 3">GB2-A5</strain>
    </source>
</reference>
<evidence type="ECO:0000313" key="2">
    <source>
        <dbReference type="EMBL" id="MEP0867073.1"/>
    </source>
</evidence>
<gene>
    <name evidence="2" type="ORF">NDI37_21720</name>
</gene>
<proteinExistence type="predicted"/>
<dbReference type="Proteomes" id="UP001442494">
    <property type="component" value="Unassembled WGS sequence"/>
</dbReference>
<sequence>MPSAFPKFKQGLWRSAIASSTCHNATIIDKAASGAQKKQVPASGRLQSTGNDGQARDYWNTHHPRANFSRISSRVKHPNKY</sequence>
<feature type="region of interest" description="Disordered" evidence="1">
    <location>
        <begin position="32"/>
        <end position="81"/>
    </location>
</feature>
<comment type="caution">
    <text evidence="2">The sequence shown here is derived from an EMBL/GenBank/DDBJ whole genome shotgun (WGS) entry which is preliminary data.</text>
</comment>
<organism evidence="2 3">
    <name type="scientific">Funiculus sociatus GB2-A5</name>
    <dbReference type="NCBI Taxonomy" id="2933946"/>
    <lineage>
        <taxon>Bacteria</taxon>
        <taxon>Bacillati</taxon>
        <taxon>Cyanobacteriota</taxon>
        <taxon>Cyanophyceae</taxon>
        <taxon>Coleofasciculales</taxon>
        <taxon>Coleofasciculaceae</taxon>
        <taxon>Funiculus</taxon>
    </lineage>
</organism>
<name>A0ABV0JUF1_9CYAN</name>
<accession>A0ABV0JUF1</accession>
<dbReference type="EMBL" id="JAMPKK010000058">
    <property type="protein sequence ID" value="MEP0867073.1"/>
    <property type="molecule type" value="Genomic_DNA"/>
</dbReference>
<keyword evidence="3" id="KW-1185">Reference proteome</keyword>
<protein>
    <submittedName>
        <fullName evidence="2">Uncharacterized protein</fullName>
    </submittedName>
</protein>